<dbReference type="RefSeq" id="WP_029719697.1">
    <property type="nucleotide sequence ID" value="NZ_JAJUIW010000004.1"/>
</dbReference>
<dbReference type="Gene3D" id="1.10.260.40">
    <property type="entry name" value="lambda repressor-like DNA-binding domains"/>
    <property type="match status" value="1"/>
</dbReference>
<protein>
    <recommendedName>
        <fullName evidence="1">HTH cro/C1-type domain-containing protein</fullName>
    </recommendedName>
</protein>
<dbReference type="EMBL" id="JNVU01000014">
    <property type="protein sequence ID" value="KEI45179.1"/>
    <property type="molecule type" value="Genomic_DNA"/>
</dbReference>
<dbReference type="InterPro" id="IPR001387">
    <property type="entry name" value="Cro/C1-type_HTH"/>
</dbReference>
<organism evidence="2 3">
    <name type="scientific">Saccharopolyspora rectivirgula</name>
    <dbReference type="NCBI Taxonomy" id="28042"/>
    <lineage>
        <taxon>Bacteria</taxon>
        <taxon>Bacillati</taxon>
        <taxon>Actinomycetota</taxon>
        <taxon>Actinomycetes</taxon>
        <taxon>Pseudonocardiales</taxon>
        <taxon>Pseudonocardiaceae</taxon>
        <taxon>Saccharopolyspora</taxon>
    </lineage>
</organism>
<dbReference type="Pfam" id="PF13560">
    <property type="entry name" value="HTH_31"/>
    <property type="match status" value="1"/>
</dbReference>
<dbReference type="GO" id="GO:0003677">
    <property type="term" value="F:DNA binding"/>
    <property type="evidence" value="ECO:0007669"/>
    <property type="project" value="InterPro"/>
</dbReference>
<proteinExistence type="predicted"/>
<dbReference type="InterPro" id="IPR043917">
    <property type="entry name" value="DUF5753"/>
</dbReference>
<dbReference type="Pfam" id="PF19054">
    <property type="entry name" value="DUF5753"/>
    <property type="match status" value="1"/>
</dbReference>
<keyword evidence="3" id="KW-1185">Reference proteome</keyword>
<accession>A0A073BBR4</accession>
<reference evidence="2 3" key="1">
    <citation type="submission" date="2014-06" db="EMBL/GenBank/DDBJ databases">
        <title>Saccharopolyspora rectivirgula DSM-43113 Genome sequencing.</title>
        <authorList>
            <person name="Barrera C."/>
            <person name="Millon L."/>
            <person name="Rognon B."/>
            <person name="Zaugg C."/>
            <person name="Monod M."/>
        </authorList>
    </citation>
    <scope>NUCLEOTIDE SEQUENCE [LARGE SCALE GENOMIC DNA]</scope>
    <source>
        <strain evidence="2 3">DSM 43113</strain>
    </source>
</reference>
<dbReference type="SUPFAM" id="SSF47413">
    <property type="entry name" value="lambda repressor-like DNA-binding domains"/>
    <property type="match status" value="1"/>
</dbReference>
<gene>
    <name evidence="2" type="ORF">GU90_05180</name>
</gene>
<evidence type="ECO:0000259" key="1">
    <source>
        <dbReference type="PROSITE" id="PS50943"/>
    </source>
</evidence>
<dbReference type="SMART" id="SM00530">
    <property type="entry name" value="HTH_XRE"/>
    <property type="match status" value="1"/>
</dbReference>
<feature type="domain" description="HTH cro/C1-type" evidence="1">
    <location>
        <begin position="14"/>
        <end position="68"/>
    </location>
</feature>
<dbReference type="PROSITE" id="PS50943">
    <property type="entry name" value="HTH_CROC1"/>
    <property type="match status" value="1"/>
</dbReference>
<evidence type="ECO:0000313" key="2">
    <source>
        <dbReference type="EMBL" id="KEI45179.1"/>
    </source>
</evidence>
<sequence length="282" mass="30751">MSASPRARALGKELRAAREAAGLTMRELGARLGWSEAKISRLETARRGIRPESVAAILDALGISGQQRQRLMELAREVRTPGWWRSRDELPYQLSALIDAETRATRITNVALNLLPGLLQTPSYAREVMRAAGVSGSTLEDRLELRLARQRILSRPGRVDLRIFVDEVVLLRPVGGPAVMAEQLRHVLSVSGKPNVQVRVLPLEIGAHAGLSGAFVLFDFVAADPLVYLEARRAGAFIDCPADVEVFSGAVGLLDEQALSAAASRAVLRRHLDRFEGADGKR</sequence>
<dbReference type="eggNOG" id="COG1396">
    <property type="taxonomic scope" value="Bacteria"/>
</dbReference>
<dbReference type="OrthoDB" id="3687959at2"/>
<dbReference type="AlphaFoldDB" id="A0A073BBR4"/>
<comment type="caution">
    <text evidence="2">The sequence shown here is derived from an EMBL/GenBank/DDBJ whole genome shotgun (WGS) entry which is preliminary data.</text>
</comment>
<dbReference type="InterPro" id="IPR010982">
    <property type="entry name" value="Lambda_DNA-bd_dom_sf"/>
</dbReference>
<dbReference type="STRING" id="28042.GU90_05180"/>
<dbReference type="Proteomes" id="UP000031419">
    <property type="component" value="Unassembled WGS sequence"/>
</dbReference>
<dbReference type="CDD" id="cd00093">
    <property type="entry name" value="HTH_XRE"/>
    <property type="match status" value="1"/>
</dbReference>
<name>A0A073BBR4_9PSEU</name>
<evidence type="ECO:0000313" key="3">
    <source>
        <dbReference type="Proteomes" id="UP000031419"/>
    </source>
</evidence>